<gene>
    <name evidence="1" type="ORF">COEREDRAFT_84919</name>
    <name evidence="2" type="ORF">COEREDRAFT_84921</name>
</gene>
<accession>A0A2G5BJ33</accession>
<keyword evidence="3" id="KW-1185">Reference proteome</keyword>
<name>A0A2G5BJ33_COERN</name>
<proteinExistence type="predicted"/>
<dbReference type="EMBL" id="KZ303488">
    <property type="protein sequence ID" value="PIA18984.1"/>
    <property type="molecule type" value="Genomic_DNA"/>
</dbReference>
<sequence>MFIFDICYDMRRDLKQRRSGKRARVAAAAKRIVCFLSRVGEKPEKTVDATNNAAAVEVMSTVNMTPDDDHFDAAPICATPCLSLFVPASNFGHGKMLDLDSLFKCLDANSNSNESIDNASSGKNSGCVAVAMSSNVAMPKSDNSAEPVADFANILAEKAYFDKAPIGIISYQSLNGIASNFSNNGDYHDDGNPDVDIDNGCSDVSSTYIMSDGTSDILEINNADTEKQLELALAEAMNEKFFGSSLMENKSSSEPRKQYNDVQAMPFATAKLPMVDEPIEYAGWEHEGFSRMPFAF</sequence>
<dbReference type="EMBL" id="KZ303488">
    <property type="protein sequence ID" value="PIA18982.1"/>
    <property type="molecule type" value="Genomic_DNA"/>
</dbReference>
<evidence type="ECO:0000313" key="3">
    <source>
        <dbReference type="Proteomes" id="UP000242474"/>
    </source>
</evidence>
<dbReference type="Proteomes" id="UP000242474">
    <property type="component" value="Unassembled WGS sequence"/>
</dbReference>
<evidence type="ECO:0000313" key="2">
    <source>
        <dbReference type="EMBL" id="PIA18984.1"/>
    </source>
</evidence>
<protein>
    <submittedName>
        <fullName evidence="1">Uncharacterized protein</fullName>
    </submittedName>
</protein>
<dbReference type="AlphaFoldDB" id="A0A2G5BJ33"/>
<evidence type="ECO:0000313" key="1">
    <source>
        <dbReference type="EMBL" id="PIA18982.1"/>
    </source>
</evidence>
<organism evidence="1 3">
    <name type="scientific">Coemansia reversa (strain ATCC 12441 / NRRL 1564)</name>
    <dbReference type="NCBI Taxonomy" id="763665"/>
    <lineage>
        <taxon>Eukaryota</taxon>
        <taxon>Fungi</taxon>
        <taxon>Fungi incertae sedis</taxon>
        <taxon>Zoopagomycota</taxon>
        <taxon>Kickxellomycotina</taxon>
        <taxon>Kickxellomycetes</taxon>
        <taxon>Kickxellales</taxon>
        <taxon>Kickxellaceae</taxon>
        <taxon>Coemansia</taxon>
    </lineage>
</organism>
<reference evidence="1 3" key="1">
    <citation type="journal article" date="2015" name="Genome Biol. Evol.">
        <title>Phylogenomic analyses indicate that early fungi evolved digesting cell walls of algal ancestors of land plants.</title>
        <authorList>
            <person name="Chang Y."/>
            <person name="Wang S."/>
            <person name="Sekimoto S."/>
            <person name="Aerts A.L."/>
            <person name="Choi C."/>
            <person name="Clum A."/>
            <person name="LaButti K.M."/>
            <person name="Lindquist E.A."/>
            <person name="Yee Ngan C."/>
            <person name="Ohm R.A."/>
            <person name="Salamov A.A."/>
            <person name="Grigoriev I.V."/>
            <person name="Spatafora J.W."/>
            <person name="Berbee M.L."/>
        </authorList>
    </citation>
    <scope>NUCLEOTIDE SEQUENCE [LARGE SCALE GENOMIC DNA]</scope>
    <source>
        <strain evidence="1 3">NRRL 1564</strain>
    </source>
</reference>